<dbReference type="CDD" id="cd09917">
    <property type="entry name" value="F-box_SF"/>
    <property type="match status" value="1"/>
</dbReference>
<dbReference type="SUPFAM" id="SSF81383">
    <property type="entry name" value="F-box domain"/>
    <property type="match status" value="1"/>
</dbReference>
<comment type="caution">
    <text evidence="2">The sequence shown here is derived from an EMBL/GenBank/DDBJ whole genome shotgun (WGS) entry which is preliminary data.</text>
</comment>
<feature type="domain" description="F-box" evidence="1">
    <location>
        <begin position="8"/>
        <end position="56"/>
    </location>
</feature>
<evidence type="ECO:0000313" key="3">
    <source>
        <dbReference type="Proteomes" id="UP000322245"/>
    </source>
</evidence>
<dbReference type="Pfam" id="PF00646">
    <property type="entry name" value="F-box"/>
    <property type="match status" value="1"/>
</dbReference>
<gene>
    <name evidence="2" type="ORF">B9479_003097</name>
</gene>
<dbReference type="InterPro" id="IPR036047">
    <property type="entry name" value="F-box-like_dom_sf"/>
</dbReference>
<name>A0A5D3AZG3_9TREE</name>
<dbReference type="InterPro" id="IPR001810">
    <property type="entry name" value="F-box_dom"/>
</dbReference>
<reference evidence="2 3" key="1">
    <citation type="submission" date="2017-05" db="EMBL/GenBank/DDBJ databases">
        <title>The Genome Sequence of Tsuchiyaea wingfieldii DSM 27421.</title>
        <authorList>
            <person name="Cuomo C."/>
            <person name="Passer A."/>
            <person name="Billmyre B."/>
            <person name="Heitman J."/>
        </authorList>
    </citation>
    <scope>NUCLEOTIDE SEQUENCE [LARGE SCALE GENOMIC DNA]</scope>
    <source>
        <strain evidence="2 3">DSM 27421</strain>
    </source>
</reference>
<dbReference type="Gene3D" id="1.20.1280.50">
    <property type="match status" value="1"/>
</dbReference>
<proteinExistence type="predicted"/>
<keyword evidence="3" id="KW-1185">Reference proteome</keyword>
<protein>
    <recommendedName>
        <fullName evidence="1">F-box domain-containing protein</fullName>
    </recommendedName>
</protein>
<evidence type="ECO:0000259" key="1">
    <source>
        <dbReference type="PROSITE" id="PS50181"/>
    </source>
</evidence>
<sequence length="587" mass="66378">MSLPGATLDPLLRLDPSITLEILYLLPLHDLISCHLVSKSWKTVIESYSTSIYRSLSLSILDSKRYNRLKAAADAPETTRISSSDALVRGLKVDWKAAVKKAVMEEKNWKYGRATTRWLTPGSNAVWRQKIDPEEQVLYTTFSRSGGIQAHTLAAPQTPLFEYVDNAPFAHLEFTKGYLIFNIQNHYEVHLTPPALARLSPEKKERIPNVEESATYGNGWSHTKKRSWQSQDGETLRGHLTYYRSISTPTDCFAFRARTDREDTDKERPVVAFAGPTHAYIYGLANDGYVESYSFAGDILFQDVNYIEFDDDFLFVCGDNDMRTFSRHTHEALWTFPEITLEQPLHVFYSLFPNEEKTALPVRTPSGPGEKPARAELVWLDGWWIGDSESEDNRIQRQASLFLTNPMCIACHYTSRDLFCATISGILYVLRSYREVLSIPDPAERQVAITRHLLLLDVGGDLETGERGGEPMLKQLATCGEKVVFNTNGKVYVLDAASLPAPPYDPPTPSTPSAPCPQIRLLSLLDVHQHGLRHSSSLQMDDTTIYLVYWAKKRVRNGGEEIDIHEAQFIASDLGMCVKAWDFGWEE</sequence>
<organism evidence="2 3">
    <name type="scientific">Cryptococcus floricola</name>
    <dbReference type="NCBI Taxonomy" id="2591691"/>
    <lineage>
        <taxon>Eukaryota</taxon>
        <taxon>Fungi</taxon>
        <taxon>Dikarya</taxon>
        <taxon>Basidiomycota</taxon>
        <taxon>Agaricomycotina</taxon>
        <taxon>Tremellomycetes</taxon>
        <taxon>Tremellales</taxon>
        <taxon>Cryptococcaceae</taxon>
        <taxon>Cryptococcus</taxon>
    </lineage>
</organism>
<dbReference type="Proteomes" id="UP000322245">
    <property type="component" value="Unassembled WGS sequence"/>
</dbReference>
<dbReference type="AlphaFoldDB" id="A0A5D3AZG3"/>
<evidence type="ECO:0000313" key="2">
    <source>
        <dbReference type="EMBL" id="TYJ56252.1"/>
    </source>
</evidence>
<dbReference type="EMBL" id="NIDF01000027">
    <property type="protein sequence ID" value="TYJ56252.1"/>
    <property type="molecule type" value="Genomic_DNA"/>
</dbReference>
<dbReference type="PROSITE" id="PS50181">
    <property type="entry name" value="FBOX"/>
    <property type="match status" value="1"/>
</dbReference>
<accession>A0A5D3AZG3</accession>